<dbReference type="SUPFAM" id="SSF48264">
    <property type="entry name" value="Cytochrome P450"/>
    <property type="match status" value="1"/>
</dbReference>
<evidence type="ECO:0000313" key="4">
    <source>
        <dbReference type="Proteomes" id="UP001431902"/>
    </source>
</evidence>
<dbReference type="Gene3D" id="1.10.630.10">
    <property type="entry name" value="Cytochrome P450"/>
    <property type="match status" value="1"/>
</dbReference>
<dbReference type="Pfam" id="PF00067">
    <property type="entry name" value="p450"/>
    <property type="match status" value="1"/>
</dbReference>
<gene>
    <name evidence="3" type="ORF">QLQ16_12275</name>
</gene>
<dbReference type="InterPro" id="IPR036396">
    <property type="entry name" value="Cyt_P450_sf"/>
</dbReference>
<keyword evidence="2" id="KW-0349">Heme</keyword>
<keyword evidence="2" id="KW-0560">Oxidoreductase</keyword>
<dbReference type="CDD" id="cd20625">
    <property type="entry name" value="CYP164-like"/>
    <property type="match status" value="1"/>
</dbReference>
<dbReference type="Proteomes" id="UP001431902">
    <property type="component" value="Unassembled WGS sequence"/>
</dbReference>
<dbReference type="InterPro" id="IPR001128">
    <property type="entry name" value="Cyt_P450"/>
</dbReference>
<dbReference type="EMBL" id="JASGBH010000009">
    <property type="protein sequence ID" value="MDI9234607.1"/>
    <property type="molecule type" value="Genomic_DNA"/>
</dbReference>
<keyword evidence="2" id="KW-0503">Monooxygenase</keyword>
<dbReference type="RefSeq" id="WP_283224961.1">
    <property type="nucleotide sequence ID" value="NZ_JASGBH010000009.1"/>
</dbReference>
<reference evidence="3" key="1">
    <citation type="submission" date="2023-05" db="EMBL/GenBank/DDBJ databases">
        <title>Limnohabitans sp. strain HM2-2 Genome sequencing and assembly.</title>
        <authorList>
            <person name="Jung Y."/>
        </authorList>
    </citation>
    <scope>NUCLEOTIDE SEQUENCE</scope>
    <source>
        <strain evidence="3">HM2-2</strain>
    </source>
</reference>
<evidence type="ECO:0000256" key="2">
    <source>
        <dbReference type="RuleBase" id="RU000461"/>
    </source>
</evidence>
<dbReference type="PANTHER" id="PTHR46696:SF1">
    <property type="entry name" value="CYTOCHROME P450 YJIB-RELATED"/>
    <property type="match status" value="1"/>
</dbReference>
<evidence type="ECO:0000313" key="3">
    <source>
        <dbReference type="EMBL" id="MDI9234607.1"/>
    </source>
</evidence>
<proteinExistence type="inferred from homology"/>
<dbReference type="PANTHER" id="PTHR46696">
    <property type="entry name" value="P450, PUTATIVE (EUROFUNG)-RELATED"/>
    <property type="match status" value="1"/>
</dbReference>
<dbReference type="PROSITE" id="PS00086">
    <property type="entry name" value="CYTOCHROME_P450"/>
    <property type="match status" value="1"/>
</dbReference>
<evidence type="ECO:0000256" key="1">
    <source>
        <dbReference type="ARBA" id="ARBA00010617"/>
    </source>
</evidence>
<name>A0ABT6X8Z4_9BURK</name>
<dbReference type="PRINTS" id="PR00385">
    <property type="entry name" value="P450"/>
</dbReference>
<dbReference type="InterPro" id="IPR002397">
    <property type="entry name" value="Cyt_P450_B"/>
</dbReference>
<dbReference type="PRINTS" id="PR00359">
    <property type="entry name" value="BP450"/>
</dbReference>
<keyword evidence="2" id="KW-0408">Iron</keyword>
<sequence length="412" mass="44997">MSAVLTSPPHPLGRPIVDAAFLANPYPTYQALREAGPIHWSEEFFGGAWLLTRHADVEGVLRDPRFAAQRTGGWVNQAAAERGALAGFQQLFARALLFLDAPDHGRLRALLQPAFRPEALARLRPQIERIADELIDGLDHADEFDFIARLARPLPVRVISAILGIEGADRAEVMAWSDDLAAFIGAPEPSQEQARRAQASLLAMTRYFQAQLAAKRAAPGDDLLSELLKARERGEIRDDAELLAQCAMLLFAGHETTRNLLGNGLFALLSHPEQWAGLRQDPAGVPGAVRELLRYDSPVQYTGRRVTTDLMLHGQRLRRGDLVLALIGSANRDPARHALAEALDITRADPGALSFGSGVHVCLGAALTRLEAEVVLGRLLVRWPDLQLASTQPQWCANPAYRGLAALPLRRA</sequence>
<accession>A0ABT6X8Z4</accession>
<protein>
    <submittedName>
        <fullName evidence="3">Cytochrome P450</fullName>
    </submittedName>
</protein>
<organism evidence="3 4">
    <name type="scientific">Limnohabitans lacus</name>
    <dbReference type="NCBI Taxonomy" id="3045173"/>
    <lineage>
        <taxon>Bacteria</taxon>
        <taxon>Pseudomonadati</taxon>
        <taxon>Pseudomonadota</taxon>
        <taxon>Betaproteobacteria</taxon>
        <taxon>Burkholderiales</taxon>
        <taxon>Comamonadaceae</taxon>
        <taxon>Limnohabitans</taxon>
    </lineage>
</organism>
<comment type="caution">
    <text evidence="3">The sequence shown here is derived from an EMBL/GenBank/DDBJ whole genome shotgun (WGS) entry which is preliminary data.</text>
</comment>
<dbReference type="InterPro" id="IPR017972">
    <property type="entry name" value="Cyt_P450_CS"/>
</dbReference>
<comment type="similarity">
    <text evidence="1 2">Belongs to the cytochrome P450 family.</text>
</comment>
<keyword evidence="4" id="KW-1185">Reference proteome</keyword>
<keyword evidence="2" id="KW-0479">Metal-binding</keyword>